<evidence type="ECO:0000313" key="1">
    <source>
        <dbReference type="EMBL" id="CUU58895.1"/>
    </source>
</evidence>
<proteinExistence type="predicted"/>
<reference evidence="2" key="1">
    <citation type="submission" date="2015-11" db="EMBL/GenBank/DDBJ databases">
        <authorList>
            <person name="Varghese N."/>
        </authorList>
    </citation>
    <scope>NUCLEOTIDE SEQUENCE [LARGE SCALE GENOMIC DNA]</scope>
    <source>
        <strain evidence="2">DSM 45899</strain>
    </source>
</reference>
<dbReference type="EMBL" id="FAOZ01000023">
    <property type="protein sequence ID" value="CUU58895.1"/>
    <property type="molecule type" value="Genomic_DNA"/>
</dbReference>
<name>A0A0S4QUT2_9ACTN</name>
<sequence>MAVRVTSEEAVILRAVAARQVEYRWRRGPYSDRYTLGAENVTVAARPLARRGLIWHPPGSSRPELSPAAAAWLAAHPEPAP</sequence>
<dbReference type="RefSeq" id="WP_091282739.1">
    <property type="nucleotide sequence ID" value="NZ_FAOZ01000023.1"/>
</dbReference>
<protein>
    <submittedName>
        <fullName evidence="1">Uncharacterized protein</fullName>
    </submittedName>
</protein>
<gene>
    <name evidence="1" type="ORF">Ga0074812_12323</name>
</gene>
<dbReference type="Proteomes" id="UP000198802">
    <property type="component" value="Unassembled WGS sequence"/>
</dbReference>
<accession>A0A0S4QUT2</accession>
<keyword evidence="2" id="KW-1185">Reference proteome</keyword>
<evidence type="ECO:0000313" key="2">
    <source>
        <dbReference type="Proteomes" id="UP000198802"/>
    </source>
</evidence>
<organism evidence="1 2">
    <name type="scientific">Parafrankia irregularis</name>
    <dbReference type="NCBI Taxonomy" id="795642"/>
    <lineage>
        <taxon>Bacteria</taxon>
        <taxon>Bacillati</taxon>
        <taxon>Actinomycetota</taxon>
        <taxon>Actinomycetes</taxon>
        <taxon>Frankiales</taxon>
        <taxon>Frankiaceae</taxon>
        <taxon>Parafrankia</taxon>
    </lineage>
</organism>
<dbReference type="AlphaFoldDB" id="A0A0S4QUT2"/>